<organism evidence="3 4">
    <name type="scientific">Candidatus Gallimonas intestinigallinarum</name>
    <dbReference type="NCBI Taxonomy" id="2838604"/>
    <lineage>
        <taxon>Bacteria</taxon>
        <taxon>Bacillati</taxon>
        <taxon>Bacillota</taxon>
        <taxon>Clostridia</taxon>
        <taxon>Candidatus Gallimonas</taxon>
    </lineage>
</organism>
<dbReference type="EMBL" id="DXBS01000041">
    <property type="protein sequence ID" value="HIZ24206.1"/>
    <property type="molecule type" value="Genomic_DNA"/>
</dbReference>
<dbReference type="Pfam" id="PF09826">
    <property type="entry name" value="Beta_propel"/>
    <property type="match status" value="1"/>
</dbReference>
<keyword evidence="2" id="KW-0472">Membrane</keyword>
<keyword evidence="2" id="KW-0812">Transmembrane</keyword>
<evidence type="ECO:0000256" key="2">
    <source>
        <dbReference type="SAM" id="Phobius"/>
    </source>
</evidence>
<evidence type="ECO:0000313" key="4">
    <source>
        <dbReference type="Proteomes" id="UP000824044"/>
    </source>
</evidence>
<feature type="region of interest" description="Disordered" evidence="1">
    <location>
        <begin position="95"/>
        <end position="121"/>
    </location>
</feature>
<dbReference type="Proteomes" id="UP000824044">
    <property type="component" value="Unassembled WGS sequence"/>
</dbReference>
<name>A0A9D2DW80_9FIRM</name>
<reference evidence="3" key="1">
    <citation type="journal article" date="2021" name="PeerJ">
        <title>Extensive microbial diversity within the chicken gut microbiome revealed by metagenomics and culture.</title>
        <authorList>
            <person name="Gilroy R."/>
            <person name="Ravi A."/>
            <person name="Getino M."/>
            <person name="Pursley I."/>
            <person name="Horton D.L."/>
            <person name="Alikhan N.F."/>
            <person name="Baker D."/>
            <person name="Gharbi K."/>
            <person name="Hall N."/>
            <person name="Watson M."/>
            <person name="Adriaenssens E.M."/>
            <person name="Foster-Nyarko E."/>
            <person name="Jarju S."/>
            <person name="Secka A."/>
            <person name="Antonio M."/>
            <person name="Oren A."/>
            <person name="Chaudhuri R.R."/>
            <person name="La Ragione R."/>
            <person name="Hildebrand F."/>
            <person name="Pallen M.J."/>
        </authorList>
    </citation>
    <scope>NUCLEOTIDE SEQUENCE</scope>
    <source>
        <strain evidence="3">CHK33-5263</strain>
    </source>
</reference>
<accession>A0A9D2DW80</accession>
<dbReference type="InterPro" id="IPR019198">
    <property type="entry name" value="Beta_propeller_containing"/>
</dbReference>
<feature type="transmembrane region" description="Helical" evidence="2">
    <location>
        <begin position="21"/>
        <end position="43"/>
    </location>
</feature>
<evidence type="ECO:0000256" key="1">
    <source>
        <dbReference type="SAM" id="MobiDB-lite"/>
    </source>
</evidence>
<evidence type="ECO:0000313" key="3">
    <source>
        <dbReference type="EMBL" id="HIZ24206.1"/>
    </source>
</evidence>
<reference evidence="3" key="2">
    <citation type="submission" date="2021-04" db="EMBL/GenBank/DDBJ databases">
        <authorList>
            <person name="Gilroy R."/>
        </authorList>
    </citation>
    <scope>NUCLEOTIDE SEQUENCE</scope>
    <source>
        <strain evidence="3">CHK33-5263</strain>
    </source>
</reference>
<sequence>MKEIYERADEKRTSRRRRVKWISVAACSCSLVLALNLVLFVPYPSGLPDISAYSGSEYYPLMQQLNALTYRNTSTAHNNFEAWFGDLFSSNGTSEDMGAAPESPGTADDPGASDGGDYNEVTDNQEAGVIEGDLFKRTSTHFFYVGFNGDSQLLLSAFTIDKEDSACCGTLTISAENDYYFNSYYGAELYLSEDGDTATIFAPVYPAKSNKLYTAVISADVSDPEKMQETGRVYVSGSYVTSRKVGEDFLLISNFAVRNNPDFSDESAFLPQVGTADEMESLPMQDIVCPGTATAARYTVIVRLGEGLSVDGHIAFLSYSQEVYVSEDNIFVTRSYSQTTREGNYERRVPYTQIACVSYSGDGLTFQGSADVAGTVLNQYSLDEQDNTLRVVTTVSESLIRIYENGGTTSADVITSSGTNDNASLYVLSLDDFSLVASLERFAPEGEEVTSVRFEEDIVWVCTARIWELTDPVFRIDLTDLNNITYTDTGTIEGYSTSLVDFTDGTLLGIGRGSDTLLKIEIYEQGEDGVVSVATYETNADYSQDYKAYFIDRENGLIGLHVYDFIEGSKYLLLHFDGYSLTPVAEIDLTSSNYDTTRAAIVDGWLYILTDLSRENNQNDYHAVPVPGLAE</sequence>
<protein>
    <submittedName>
        <fullName evidence="3">Beta-propeller domain-containing protein</fullName>
    </submittedName>
</protein>
<proteinExistence type="predicted"/>
<keyword evidence="2" id="KW-1133">Transmembrane helix</keyword>
<comment type="caution">
    <text evidence="3">The sequence shown here is derived from an EMBL/GenBank/DDBJ whole genome shotgun (WGS) entry which is preliminary data.</text>
</comment>
<dbReference type="AlphaFoldDB" id="A0A9D2DW80"/>
<gene>
    <name evidence="3" type="ORF">H9812_01860</name>
</gene>